<dbReference type="Pfam" id="PF04066">
    <property type="entry name" value="MrpF_PhaF"/>
    <property type="match status" value="1"/>
</dbReference>
<dbReference type="PANTHER" id="PTHR34702:SF1">
    <property type="entry name" value="NA(+)_H(+) ANTIPORTER SUBUNIT F"/>
    <property type="match status" value="1"/>
</dbReference>
<dbReference type="Proteomes" id="UP000292298">
    <property type="component" value="Unassembled WGS sequence"/>
</dbReference>
<keyword evidence="3" id="KW-0813">Transport</keyword>
<dbReference type="AlphaFoldDB" id="A0A4Q8CYA5"/>
<dbReference type="RefSeq" id="WP_130502305.1">
    <property type="nucleotide sequence ID" value="NZ_SHLI01000001.1"/>
</dbReference>
<keyword evidence="5 8" id="KW-0812">Transmembrane</keyword>
<keyword evidence="6 8" id="KW-1133">Transmembrane helix</keyword>
<evidence type="ECO:0000256" key="1">
    <source>
        <dbReference type="ARBA" id="ARBA00004651"/>
    </source>
</evidence>
<keyword evidence="7 8" id="KW-0472">Membrane</keyword>
<evidence type="ECO:0000256" key="2">
    <source>
        <dbReference type="ARBA" id="ARBA00009212"/>
    </source>
</evidence>
<evidence type="ECO:0000313" key="9">
    <source>
        <dbReference type="EMBL" id="RZU97951.1"/>
    </source>
</evidence>
<dbReference type="EMBL" id="SHLI01000001">
    <property type="protein sequence ID" value="RZU97951.1"/>
    <property type="molecule type" value="Genomic_DNA"/>
</dbReference>
<dbReference type="InterPro" id="IPR007208">
    <property type="entry name" value="MrpF/PhaF-like"/>
</dbReference>
<name>A0A4Q8CYA5_9GAMM</name>
<keyword evidence="4" id="KW-1003">Cell membrane</keyword>
<dbReference type="PANTHER" id="PTHR34702">
    <property type="entry name" value="NA(+)/H(+) ANTIPORTER SUBUNIT F1"/>
    <property type="match status" value="1"/>
</dbReference>
<dbReference type="GO" id="GO:0005886">
    <property type="term" value="C:plasma membrane"/>
    <property type="evidence" value="ECO:0007669"/>
    <property type="project" value="UniProtKB-SubCell"/>
</dbReference>
<evidence type="ECO:0000256" key="8">
    <source>
        <dbReference type="SAM" id="Phobius"/>
    </source>
</evidence>
<accession>A0A4Q8CYA5</accession>
<evidence type="ECO:0000256" key="3">
    <source>
        <dbReference type="ARBA" id="ARBA00022448"/>
    </source>
</evidence>
<feature type="transmembrane region" description="Helical" evidence="8">
    <location>
        <begin position="29"/>
        <end position="52"/>
    </location>
</feature>
<feature type="transmembrane region" description="Helical" evidence="8">
    <location>
        <begin position="59"/>
        <end position="81"/>
    </location>
</feature>
<evidence type="ECO:0000256" key="5">
    <source>
        <dbReference type="ARBA" id="ARBA00022692"/>
    </source>
</evidence>
<comment type="caution">
    <text evidence="9">The sequence shown here is derived from an EMBL/GenBank/DDBJ whole genome shotgun (WGS) entry which is preliminary data.</text>
</comment>
<gene>
    <name evidence="9" type="ORF">EV698_0187</name>
</gene>
<dbReference type="GO" id="GO:0015385">
    <property type="term" value="F:sodium:proton antiporter activity"/>
    <property type="evidence" value="ECO:0007669"/>
    <property type="project" value="TreeGrafter"/>
</dbReference>
<organism evidence="9 10">
    <name type="scientific">Spiribacter vilamensis</name>
    <dbReference type="NCBI Taxonomy" id="531306"/>
    <lineage>
        <taxon>Bacteria</taxon>
        <taxon>Pseudomonadati</taxon>
        <taxon>Pseudomonadota</taxon>
        <taxon>Gammaproteobacteria</taxon>
        <taxon>Chromatiales</taxon>
        <taxon>Ectothiorhodospiraceae</taxon>
        <taxon>Spiribacter</taxon>
    </lineage>
</organism>
<evidence type="ECO:0000256" key="4">
    <source>
        <dbReference type="ARBA" id="ARBA00022475"/>
    </source>
</evidence>
<evidence type="ECO:0000256" key="6">
    <source>
        <dbReference type="ARBA" id="ARBA00022989"/>
    </source>
</evidence>
<keyword evidence="10" id="KW-1185">Reference proteome</keyword>
<sequence length="95" mass="10123">MESVLLATILAIFTTMALALWRAIKGPTVYDTIVGVNVFGTKTVLLVALIAYFSGNHDLIDVALVYALINFIAVVAVLKLIGQRDLAASGEISDD</sequence>
<proteinExistence type="inferred from homology"/>
<evidence type="ECO:0000313" key="10">
    <source>
        <dbReference type="Proteomes" id="UP000292298"/>
    </source>
</evidence>
<comment type="similarity">
    <text evidence="2">Belongs to the CPA3 antiporters (TC 2.A.63) subunit F family.</text>
</comment>
<comment type="subcellular location">
    <subcellularLocation>
        <location evidence="1">Cell membrane</location>
        <topology evidence="1">Multi-pass membrane protein</topology>
    </subcellularLocation>
</comment>
<protein>
    <submittedName>
        <fullName evidence="9">Multisubunit sodium/proton antiporter MrpF subunit</fullName>
    </submittedName>
</protein>
<evidence type="ECO:0000256" key="7">
    <source>
        <dbReference type="ARBA" id="ARBA00023136"/>
    </source>
</evidence>
<reference evidence="9 10" key="1">
    <citation type="submission" date="2019-02" db="EMBL/GenBank/DDBJ databases">
        <title>Genomic Encyclopedia of Type Strains, Phase IV (KMG-IV): sequencing the most valuable type-strain genomes for metagenomic binning, comparative biology and taxonomic classification.</title>
        <authorList>
            <person name="Goeker M."/>
        </authorList>
    </citation>
    <scope>NUCLEOTIDE SEQUENCE [LARGE SCALE GENOMIC DNA]</scope>
    <source>
        <strain evidence="9 10">DSM 21056</strain>
    </source>
</reference>
<dbReference type="OrthoDB" id="9800226at2"/>